<organism evidence="1 2">
    <name type="scientific">Arcicella aurantiaca</name>
    <dbReference type="NCBI Taxonomy" id="591202"/>
    <lineage>
        <taxon>Bacteria</taxon>
        <taxon>Pseudomonadati</taxon>
        <taxon>Bacteroidota</taxon>
        <taxon>Cytophagia</taxon>
        <taxon>Cytophagales</taxon>
        <taxon>Flectobacillaceae</taxon>
        <taxon>Arcicella</taxon>
    </lineage>
</organism>
<proteinExistence type="predicted"/>
<reference evidence="1 2" key="1">
    <citation type="submission" date="2018-05" db="EMBL/GenBank/DDBJ databases">
        <title>Genomic Encyclopedia of Archaeal and Bacterial Type Strains, Phase II (KMG-II): from individual species to whole genera.</title>
        <authorList>
            <person name="Goeker M."/>
        </authorList>
    </citation>
    <scope>NUCLEOTIDE SEQUENCE [LARGE SCALE GENOMIC DNA]</scope>
    <source>
        <strain evidence="1 2">DSM 22214</strain>
    </source>
</reference>
<dbReference type="RefSeq" id="WP_109741777.1">
    <property type="nucleotide sequence ID" value="NZ_QGGO01000004.1"/>
</dbReference>
<accession>A0A316EFN0</accession>
<evidence type="ECO:0000313" key="2">
    <source>
        <dbReference type="Proteomes" id="UP000245489"/>
    </source>
</evidence>
<dbReference type="EMBL" id="QGGO01000004">
    <property type="protein sequence ID" value="PWK28219.1"/>
    <property type="molecule type" value="Genomic_DNA"/>
</dbReference>
<dbReference type="Proteomes" id="UP000245489">
    <property type="component" value="Unassembled WGS sequence"/>
</dbReference>
<protein>
    <submittedName>
        <fullName evidence="1">Uncharacterized protein</fullName>
    </submittedName>
</protein>
<dbReference type="AlphaFoldDB" id="A0A316EFN0"/>
<gene>
    <name evidence="1" type="ORF">LV89_01000</name>
</gene>
<evidence type="ECO:0000313" key="1">
    <source>
        <dbReference type="EMBL" id="PWK28219.1"/>
    </source>
</evidence>
<sequence>MEKIQNLPIDFFEKIELSTLNCMTDKYVIKSKEYHIFSCENKFRGIKQSSNNGGIPFFMTHQELFDTACLIYEKMYQSPPEYLYYSELSTIWRN</sequence>
<keyword evidence="2" id="KW-1185">Reference proteome</keyword>
<name>A0A316EFN0_9BACT</name>
<comment type="caution">
    <text evidence="1">The sequence shown here is derived from an EMBL/GenBank/DDBJ whole genome shotgun (WGS) entry which is preliminary data.</text>
</comment>